<keyword evidence="3 6" id="KW-0812">Transmembrane</keyword>
<feature type="transmembrane region" description="Helical" evidence="6">
    <location>
        <begin position="167"/>
        <end position="186"/>
    </location>
</feature>
<evidence type="ECO:0000256" key="1">
    <source>
        <dbReference type="ARBA" id="ARBA00004141"/>
    </source>
</evidence>
<dbReference type="PANTHER" id="PTHR43759">
    <property type="entry name" value="TREHALOSE TRANSPORT SYSTEM PERMEASE PROTEIN SUGA"/>
    <property type="match status" value="1"/>
</dbReference>
<reference evidence="9" key="1">
    <citation type="journal article" date="2019" name="Int. J. Syst. Evol. Microbiol.">
        <title>The Global Catalogue of Microorganisms (GCM) 10K type strain sequencing project: providing services to taxonomists for standard genome sequencing and annotation.</title>
        <authorList>
            <consortium name="The Broad Institute Genomics Platform"/>
            <consortium name="The Broad Institute Genome Sequencing Center for Infectious Disease"/>
            <person name="Wu L."/>
            <person name="Ma J."/>
        </authorList>
    </citation>
    <scope>NUCLEOTIDE SEQUENCE [LARGE SCALE GENOMIC DNA]</scope>
    <source>
        <strain evidence="9">CCUG 49571</strain>
    </source>
</reference>
<comment type="caution">
    <text evidence="8">The sequence shown here is derived from an EMBL/GenBank/DDBJ whole genome shotgun (WGS) entry which is preliminary data.</text>
</comment>
<dbReference type="Proteomes" id="UP001596028">
    <property type="component" value="Unassembled WGS sequence"/>
</dbReference>
<feature type="transmembrane region" description="Helical" evidence="6">
    <location>
        <begin position="109"/>
        <end position="129"/>
    </location>
</feature>
<feature type="transmembrane region" description="Helical" evidence="6">
    <location>
        <begin position="263"/>
        <end position="287"/>
    </location>
</feature>
<comment type="similarity">
    <text evidence="6">Belongs to the binding-protein-dependent transport system permease family.</text>
</comment>
<keyword evidence="5 6" id="KW-0472">Membrane</keyword>
<accession>A0ABV9F8S7</accession>
<organism evidence="8 9">
    <name type="scientific">Cohnella hongkongensis</name>
    <dbReference type="NCBI Taxonomy" id="178337"/>
    <lineage>
        <taxon>Bacteria</taxon>
        <taxon>Bacillati</taxon>
        <taxon>Bacillota</taxon>
        <taxon>Bacilli</taxon>
        <taxon>Bacillales</taxon>
        <taxon>Paenibacillaceae</taxon>
        <taxon>Cohnella</taxon>
    </lineage>
</organism>
<feature type="domain" description="ABC transmembrane type-1" evidence="7">
    <location>
        <begin position="72"/>
        <end position="284"/>
    </location>
</feature>
<evidence type="ECO:0000256" key="5">
    <source>
        <dbReference type="ARBA" id="ARBA00023136"/>
    </source>
</evidence>
<dbReference type="PROSITE" id="PS50928">
    <property type="entry name" value="ABC_TM1"/>
    <property type="match status" value="1"/>
</dbReference>
<dbReference type="PANTHER" id="PTHR43759:SF1">
    <property type="entry name" value="GLUCOSE IMPORT SYSTEM PERMEASE PROTEIN GLCT"/>
    <property type="match status" value="1"/>
</dbReference>
<feature type="transmembrane region" description="Helical" evidence="6">
    <location>
        <begin position="207"/>
        <end position="225"/>
    </location>
</feature>
<protein>
    <submittedName>
        <fullName evidence="8">Carbohydrate ABC transporter permease</fullName>
    </submittedName>
</protein>
<dbReference type="InterPro" id="IPR000515">
    <property type="entry name" value="MetI-like"/>
</dbReference>
<dbReference type="SUPFAM" id="SSF161098">
    <property type="entry name" value="MetI-like"/>
    <property type="match status" value="1"/>
</dbReference>
<evidence type="ECO:0000256" key="4">
    <source>
        <dbReference type="ARBA" id="ARBA00022989"/>
    </source>
</evidence>
<dbReference type="InterPro" id="IPR052730">
    <property type="entry name" value="Sugar_ABC_transporter"/>
</dbReference>
<dbReference type="InterPro" id="IPR035906">
    <property type="entry name" value="MetI-like_sf"/>
</dbReference>
<dbReference type="EMBL" id="JBHSEP010000005">
    <property type="protein sequence ID" value="MFC4598367.1"/>
    <property type="molecule type" value="Genomic_DNA"/>
</dbReference>
<dbReference type="RefSeq" id="WP_378094551.1">
    <property type="nucleotide sequence ID" value="NZ_JBHSEP010000005.1"/>
</dbReference>
<keyword evidence="2 6" id="KW-0813">Transport</keyword>
<feature type="transmembrane region" description="Helical" evidence="6">
    <location>
        <begin position="12"/>
        <end position="34"/>
    </location>
</feature>
<name>A0ABV9F8S7_9BACL</name>
<evidence type="ECO:0000256" key="3">
    <source>
        <dbReference type="ARBA" id="ARBA00022692"/>
    </source>
</evidence>
<evidence type="ECO:0000313" key="8">
    <source>
        <dbReference type="EMBL" id="MFC4598367.1"/>
    </source>
</evidence>
<evidence type="ECO:0000256" key="2">
    <source>
        <dbReference type="ARBA" id="ARBA00022448"/>
    </source>
</evidence>
<feature type="transmembrane region" description="Helical" evidence="6">
    <location>
        <begin position="76"/>
        <end position="97"/>
    </location>
</feature>
<dbReference type="Pfam" id="PF00528">
    <property type="entry name" value="BPD_transp_1"/>
    <property type="match status" value="1"/>
</dbReference>
<proteinExistence type="inferred from homology"/>
<evidence type="ECO:0000259" key="7">
    <source>
        <dbReference type="PROSITE" id="PS50928"/>
    </source>
</evidence>
<evidence type="ECO:0000313" key="9">
    <source>
        <dbReference type="Proteomes" id="UP001596028"/>
    </source>
</evidence>
<comment type="subcellular location">
    <subcellularLocation>
        <location evidence="6">Cell membrane</location>
        <topology evidence="6">Multi-pass membrane protein</topology>
    </subcellularLocation>
    <subcellularLocation>
        <location evidence="1">Membrane</location>
        <topology evidence="1">Multi-pass membrane protein</topology>
    </subcellularLocation>
</comment>
<gene>
    <name evidence="8" type="ORF">ACFO3S_08975</name>
</gene>
<keyword evidence="4 6" id="KW-1133">Transmembrane helix</keyword>
<dbReference type="CDD" id="cd06261">
    <property type="entry name" value="TM_PBP2"/>
    <property type="match status" value="1"/>
</dbReference>
<keyword evidence="9" id="KW-1185">Reference proteome</keyword>
<dbReference type="Gene3D" id="1.10.3720.10">
    <property type="entry name" value="MetI-like"/>
    <property type="match status" value="1"/>
</dbReference>
<evidence type="ECO:0000256" key="6">
    <source>
        <dbReference type="RuleBase" id="RU363032"/>
    </source>
</evidence>
<sequence>MVAVVNWLDRHLKWVFVTPALLFIALMVAFPIFYTARLSLYEWSMSAVQPPKWVGLDNYAALLTSKPFWHSLWITFYHSSISIVLETVLGVAIAVLFSKKMFGARAAKTMMMLPMVATPVSVGLVWLLIYEPSIGMANQLLKRLGFETQEWLGSVTQVIPSLIIVDVWQWTPMIALIAIAGLATIPSDPYESASVDGASAWQKFTRITLPLLLPTLITAVTLRVIDLVKTFDTIYATTQGGPNFASQTLNLMIFDTAFSSFKFGYASALLIVFFIMLIALVLLLNALRRKAGGLQ</sequence>